<feature type="transmembrane region" description="Helical" evidence="11">
    <location>
        <begin position="281"/>
        <end position="302"/>
    </location>
</feature>
<dbReference type="AlphaFoldDB" id="A0A1C0U4X4"/>
<dbReference type="GO" id="GO:0005385">
    <property type="term" value="F:zinc ion transmembrane transporter activity"/>
    <property type="evidence" value="ECO:0007669"/>
    <property type="project" value="UniProtKB-UniRule"/>
</dbReference>
<keyword evidence="7 11" id="KW-0862">Zinc</keyword>
<evidence type="ECO:0000256" key="1">
    <source>
        <dbReference type="ARBA" id="ARBA00004651"/>
    </source>
</evidence>
<evidence type="ECO:0000256" key="7">
    <source>
        <dbReference type="ARBA" id="ARBA00022833"/>
    </source>
</evidence>
<evidence type="ECO:0000256" key="10">
    <source>
        <dbReference type="ARBA" id="ARBA00023136"/>
    </source>
</evidence>
<proteinExistence type="inferred from homology"/>
<keyword evidence="6 11" id="KW-0812">Transmembrane</keyword>
<evidence type="ECO:0000256" key="6">
    <source>
        <dbReference type="ARBA" id="ARBA00022692"/>
    </source>
</evidence>
<accession>A0A1C0U4X4</accession>
<dbReference type="GO" id="GO:0015095">
    <property type="term" value="F:magnesium ion transmembrane transporter activity"/>
    <property type="evidence" value="ECO:0007669"/>
    <property type="project" value="TreeGrafter"/>
</dbReference>
<keyword evidence="4 11" id="KW-1003">Cell membrane</keyword>
<evidence type="ECO:0000313" key="13">
    <source>
        <dbReference type="Proteomes" id="UP000093476"/>
    </source>
</evidence>
<keyword evidence="9 11" id="KW-0406">Ion transport</keyword>
<comment type="catalytic activity">
    <reaction evidence="11">
        <text>Zn(2+)(out) + H(+)(out) = Zn(2+)(in) + H(+)(in)</text>
        <dbReference type="Rhea" id="RHEA:71195"/>
        <dbReference type="ChEBI" id="CHEBI:15378"/>
        <dbReference type="ChEBI" id="CHEBI:29105"/>
    </reaction>
</comment>
<dbReference type="SUPFAM" id="SSF144083">
    <property type="entry name" value="Magnesium transport protein CorA, transmembrane region"/>
    <property type="match status" value="1"/>
</dbReference>
<evidence type="ECO:0000313" key="12">
    <source>
        <dbReference type="EMBL" id="OCQ52943.1"/>
    </source>
</evidence>
<dbReference type="InterPro" id="IPR045861">
    <property type="entry name" value="CorA_cytoplasmic_dom"/>
</dbReference>
<dbReference type="InterPro" id="IPR045863">
    <property type="entry name" value="CorA_TM1_TM2"/>
</dbReference>
<protein>
    <recommendedName>
        <fullName evidence="11">Zinc transport protein ZntB</fullName>
    </recommendedName>
</protein>
<evidence type="ECO:0000256" key="9">
    <source>
        <dbReference type="ARBA" id="ARBA00023065"/>
    </source>
</evidence>
<dbReference type="GO" id="GO:0050897">
    <property type="term" value="F:cobalt ion binding"/>
    <property type="evidence" value="ECO:0007669"/>
    <property type="project" value="TreeGrafter"/>
</dbReference>
<organism evidence="12 13">
    <name type="scientific">Photorhabdus australis subsp. thailandensis</name>
    <dbReference type="NCBI Taxonomy" id="2805096"/>
    <lineage>
        <taxon>Bacteria</taxon>
        <taxon>Pseudomonadati</taxon>
        <taxon>Pseudomonadota</taxon>
        <taxon>Gammaproteobacteria</taxon>
        <taxon>Enterobacterales</taxon>
        <taxon>Morganellaceae</taxon>
        <taxon>Photorhabdus</taxon>
    </lineage>
</organism>
<evidence type="ECO:0000256" key="5">
    <source>
        <dbReference type="ARBA" id="ARBA00022519"/>
    </source>
</evidence>
<comment type="function">
    <text evidence="11">Zinc transporter. Acts as a Zn(2+):proton symporter, which likely mediates zinc ion uptake.</text>
</comment>
<dbReference type="SUPFAM" id="SSF143865">
    <property type="entry name" value="CorA soluble domain-like"/>
    <property type="match status" value="1"/>
</dbReference>
<evidence type="ECO:0000256" key="11">
    <source>
        <dbReference type="HAMAP-Rule" id="MF_01565"/>
    </source>
</evidence>
<name>A0A1C0U4X4_9GAMM</name>
<feature type="transmembrane region" description="Helical" evidence="11">
    <location>
        <begin position="308"/>
        <end position="330"/>
    </location>
</feature>
<gene>
    <name evidence="11 12" type="primary">zntB</name>
    <name evidence="12" type="ORF">Ppb6_01836</name>
</gene>
<comment type="subcellular location">
    <subcellularLocation>
        <location evidence="11">Cell inner membrane</location>
        <topology evidence="11">Multi-pass membrane protein</topology>
    </subcellularLocation>
    <subcellularLocation>
        <location evidence="1">Cell membrane</location>
        <topology evidence="1">Multi-pass membrane protein</topology>
    </subcellularLocation>
</comment>
<dbReference type="NCBIfam" id="NF007092">
    <property type="entry name" value="PRK09546.1"/>
    <property type="match status" value="1"/>
</dbReference>
<dbReference type="Pfam" id="PF01544">
    <property type="entry name" value="CorA"/>
    <property type="match status" value="1"/>
</dbReference>
<dbReference type="InterPro" id="IPR023714">
    <property type="entry name" value="Zn_transp_ZntB"/>
</dbReference>
<evidence type="ECO:0000256" key="4">
    <source>
        <dbReference type="ARBA" id="ARBA00022475"/>
    </source>
</evidence>
<keyword evidence="5 11" id="KW-0997">Cell inner membrane</keyword>
<keyword evidence="13" id="KW-1185">Reference proteome</keyword>
<dbReference type="Gene3D" id="3.30.460.20">
    <property type="entry name" value="CorA soluble domain-like"/>
    <property type="match status" value="1"/>
</dbReference>
<dbReference type="GO" id="GO:0005886">
    <property type="term" value="C:plasma membrane"/>
    <property type="evidence" value="ECO:0007669"/>
    <property type="project" value="UniProtKB-SubCell"/>
</dbReference>
<dbReference type="GO" id="GO:0015087">
    <property type="term" value="F:cobalt ion transmembrane transporter activity"/>
    <property type="evidence" value="ECO:0007669"/>
    <property type="project" value="TreeGrafter"/>
</dbReference>
<sequence>MHTRTLELDVETIYGSLLKDADAVYACQFDGKGGITPIDINVSATPAQPFWQHLDYHNTKSYQWIMDTNLLPEPIKAGLAGESLRPKVIRTGDGTMITLRTINNNESERPDQLVTFRIYINAKIIISSRHRKVHSLEQVLSDLQNGIGAKTTGHWLVEMVDAITDEVGNFIEDLHDNLIELENMTLEQQMPGRGELALLRKQLIILRRYMAPQRDVFSRLASEKFLWMSDEDRRRMQEISDRLGRELDDLDGCIARTAIIADEIASMLADAMNRRTYTMSLLAMIFLPTTFLTGLFGVNLGGIPGNEYYLGFSIFCLLLLGLILFVAWWLRRSKWL</sequence>
<dbReference type="STRING" id="286156.Ppb6_01836"/>
<evidence type="ECO:0000256" key="2">
    <source>
        <dbReference type="ARBA" id="ARBA00009765"/>
    </source>
</evidence>
<dbReference type="EMBL" id="LOMY01000069">
    <property type="protein sequence ID" value="OCQ52943.1"/>
    <property type="molecule type" value="Genomic_DNA"/>
</dbReference>
<comment type="caution">
    <text evidence="12">The sequence shown here is derived from an EMBL/GenBank/DDBJ whole genome shotgun (WGS) entry which is preliminary data.</text>
</comment>
<evidence type="ECO:0000256" key="8">
    <source>
        <dbReference type="ARBA" id="ARBA00022989"/>
    </source>
</evidence>
<dbReference type="GO" id="GO:0000287">
    <property type="term" value="F:magnesium ion binding"/>
    <property type="evidence" value="ECO:0007669"/>
    <property type="project" value="TreeGrafter"/>
</dbReference>
<evidence type="ECO:0000256" key="3">
    <source>
        <dbReference type="ARBA" id="ARBA00022448"/>
    </source>
</evidence>
<dbReference type="InterPro" id="IPR002523">
    <property type="entry name" value="MgTranspt_CorA/ZnTranspt_ZntB"/>
</dbReference>
<dbReference type="PATRIC" id="fig|286156.4.peg.2093"/>
<dbReference type="CDD" id="cd12833">
    <property type="entry name" value="ZntB-like_1"/>
    <property type="match status" value="1"/>
</dbReference>
<keyword evidence="8 11" id="KW-1133">Transmembrane helix</keyword>
<dbReference type="PANTHER" id="PTHR46494">
    <property type="entry name" value="CORA FAMILY METAL ION TRANSPORTER (EUROFUNG)"/>
    <property type="match status" value="1"/>
</dbReference>
<dbReference type="PANTHER" id="PTHR46494:SF3">
    <property type="entry name" value="ZINC TRANSPORT PROTEIN ZNTB"/>
    <property type="match status" value="1"/>
</dbReference>
<keyword evidence="3 11" id="KW-0813">Transport</keyword>
<keyword evidence="10 11" id="KW-0472">Membrane</keyword>
<dbReference type="Proteomes" id="UP000093476">
    <property type="component" value="Unassembled WGS sequence"/>
</dbReference>
<dbReference type="Gene3D" id="1.20.58.340">
    <property type="entry name" value="Magnesium transport protein CorA, transmembrane region"/>
    <property type="match status" value="2"/>
</dbReference>
<comment type="similarity">
    <text evidence="2 11">Belongs to the CorA metal ion transporter (MIT) (TC 1.A.35) family.</text>
</comment>
<dbReference type="HAMAP" id="MF_01565">
    <property type="entry name" value="ZntB"/>
    <property type="match status" value="1"/>
</dbReference>
<reference evidence="12 13" key="1">
    <citation type="submission" date="2015-12" db="EMBL/GenBank/DDBJ databases">
        <title>Genome comparisons provide insights into the role of secondary metabolites in the pathogenic phase of the Photorhabdus life cycle.</title>
        <authorList>
            <person name="Tobias N.J."/>
            <person name="Mishra B."/>
            <person name="Gupta D.K."/>
            <person name="Thines M."/>
            <person name="Stinear T.P."/>
            <person name="Bode H.B."/>
        </authorList>
    </citation>
    <scope>NUCLEOTIDE SEQUENCE [LARGE SCALE GENOMIC DNA]</scope>
    <source>
        <strain evidence="12 13">PB68.1</strain>
    </source>
</reference>